<dbReference type="InterPro" id="IPR003406">
    <property type="entry name" value="Glyco_trans_14"/>
</dbReference>
<protein>
    <recommendedName>
        <fullName evidence="14">Peptide O-xylosyltransferase</fullName>
    </recommendedName>
</protein>
<keyword evidence="8" id="KW-0735">Signal-anchor</keyword>
<proteinExistence type="predicted"/>
<dbReference type="GO" id="GO:0030158">
    <property type="term" value="F:protein xylosyltransferase activity"/>
    <property type="evidence" value="ECO:0007669"/>
    <property type="project" value="InterPro"/>
</dbReference>
<evidence type="ECO:0000313" key="15">
    <source>
        <dbReference type="EMBL" id="MCZ3668279.1"/>
    </source>
</evidence>
<evidence type="ECO:0000256" key="3">
    <source>
        <dbReference type="ARBA" id="ARBA00022676"/>
    </source>
</evidence>
<evidence type="ECO:0000256" key="14">
    <source>
        <dbReference type="ARBA" id="ARBA00042865"/>
    </source>
</evidence>
<evidence type="ECO:0000256" key="10">
    <source>
        <dbReference type="ARBA" id="ARBA00023034"/>
    </source>
</evidence>
<evidence type="ECO:0000256" key="9">
    <source>
        <dbReference type="ARBA" id="ARBA00022989"/>
    </source>
</evidence>
<evidence type="ECO:0000256" key="8">
    <source>
        <dbReference type="ARBA" id="ARBA00022968"/>
    </source>
</evidence>
<keyword evidence="3" id="KW-0328">Glycosyltransferase</keyword>
<dbReference type="GO" id="GO:0046872">
    <property type="term" value="F:metal ion binding"/>
    <property type="evidence" value="ECO:0007669"/>
    <property type="project" value="UniProtKB-KW"/>
</dbReference>
<keyword evidence="12" id="KW-1015">Disulfide bond</keyword>
<evidence type="ECO:0000256" key="13">
    <source>
        <dbReference type="ARBA" id="ARBA00023180"/>
    </source>
</evidence>
<comment type="caution">
    <text evidence="15">The sequence shown here is derived from an EMBL/GenBank/DDBJ whole genome shotgun (WGS) entry which is preliminary data.</text>
</comment>
<name>A0AAW5WV47_9LACO</name>
<evidence type="ECO:0000256" key="2">
    <source>
        <dbReference type="ARBA" id="ARBA00004648"/>
    </source>
</evidence>
<evidence type="ECO:0000256" key="7">
    <source>
        <dbReference type="ARBA" id="ARBA00022824"/>
    </source>
</evidence>
<sequence length="292" mass="34890">MQAVLIIAHRDIEQVLSLSEILSTRFEVYVHFDKKMHVSDGIKQKLREKGIKFYQQIDVHWGGWSIGQVAINLMKEALKNPDISYLHLISGQDWPLQSINTIYNYYEENDKAYMKFFDATNVKKSGEPIIWWQKYYYNYDNMNRRTLYGKIYHRVSILVQTILRVNKFKKLGIELTIYSGSNWCDLPRDIAVYTLRYLDEHPNLLQMLKTGCFSDEFWMQTIIGNSNYKERISTDFHRYILWEKKHNSYPAILDENDYKRICEGNFFWGRKFVKPYSNKLVNKLNKKISKGQ</sequence>
<keyword evidence="10" id="KW-0333">Golgi apparatus</keyword>
<dbReference type="Pfam" id="PF02485">
    <property type="entry name" value="Branch"/>
    <property type="match status" value="1"/>
</dbReference>
<keyword evidence="13" id="KW-0325">Glycoprotein</keyword>
<dbReference type="Proteomes" id="UP001212401">
    <property type="component" value="Unassembled WGS sequence"/>
</dbReference>
<accession>A0AAW5WV47</accession>
<evidence type="ECO:0000256" key="5">
    <source>
        <dbReference type="ARBA" id="ARBA00022692"/>
    </source>
</evidence>
<evidence type="ECO:0000313" key="16">
    <source>
        <dbReference type="Proteomes" id="UP001212401"/>
    </source>
</evidence>
<dbReference type="InterPro" id="IPR043538">
    <property type="entry name" value="XYLT"/>
</dbReference>
<reference evidence="15" key="1">
    <citation type="submission" date="2022-01" db="EMBL/GenBank/DDBJ databases">
        <title>VMRC isolate genome collection.</title>
        <authorList>
            <person name="France M."/>
            <person name="Rutt L."/>
            <person name="Humphrys M."/>
            <person name="Ravel J."/>
        </authorList>
    </citation>
    <scope>NUCLEOTIDE SEQUENCE</scope>
    <source>
        <strain evidence="15">C0048A1</strain>
    </source>
</reference>
<dbReference type="EMBL" id="JAKHPH010000030">
    <property type="protein sequence ID" value="MCZ3668279.1"/>
    <property type="molecule type" value="Genomic_DNA"/>
</dbReference>
<keyword evidence="9" id="KW-1133">Transmembrane helix</keyword>
<dbReference type="PANTHER" id="PTHR46025">
    <property type="entry name" value="XYLOSYLTRANSFERASE OXT"/>
    <property type="match status" value="1"/>
</dbReference>
<dbReference type="PANTHER" id="PTHR46025:SF3">
    <property type="entry name" value="XYLOSYLTRANSFERASE OXT"/>
    <property type="match status" value="1"/>
</dbReference>
<keyword evidence="4" id="KW-0808">Transferase</keyword>
<keyword evidence="6" id="KW-0479">Metal-binding</keyword>
<evidence type="ECO:0000256" key="4">
    <source>
        <dbReference type="ARBA" id="ARBA00022679"/>
    </source>
</evidence>
<keyword evidence="5" id="KW-0812">Transmembrane</keyword>
<dbReference type="RefSeq" id="WP_191911442.1">
    <property type="nucleotide sequence ID" value="NZ_JAKHPH010000030.1"/>
</dbReference>
<dbReference type="AlphaFoldDB" id="A0AAW5WV47"/>
<keyword evidence="11" id="KW-0472">Membrane</keyword>
<evidence type="ECO:0000256" key="11">
    <source>
        <dbReference type="ARBA" id="ARBA00023136"/>
    </source>
</evidence>
<organism evidence="15 16">
    <name type="scientific">Limosilactobacillus vaginalis</name>
    <dbReference type="NCBI Taxonomy" id="1633"/>
    <lineage>
        <taxon>Bacteria</taxon>
        <taxon>Bacillati</taxon>
        <taxon>Bacillota</taxon>
        <taxon>Bacilli</taxon>
        <taxon>Lactobacillales</taxon>
        <taxon>Lactobacillaceae</taxon>
        <taxon>Limosilactobacillus</taxon>
    </lineage>
</organism>
<gene>
    <name evidence="15" type="ORF">L2724_08355</name>
</gene>
<keyword evidence="7" id="KW-0256">Endoplasmic reticulum</keyword>
<dbReference type="GO" id="GO:0050650">
    <property type="term" value="P:chondroitin sulfate proteoglycan biosynthetic process"/>
    <property type="evidence" value="ECO:0007669"/>
    <property type="project" value="TreeGrafter"/>
</dbReference>
<comment type="subcellular location">
    <subcellularLocation>
        <location evidence="2">Endoplasmic reticulum membrane</location>
        <topology evidence="2">Single-pass type II membrane protein</topology>
    </subcellularLocation>
    <subcellularLocation>
        <location evidence="1">Golgi apparatus membrane</location>
        <topology evidence="1">Single-pass type II membrane protein</topology>
    </subcellularLocation>
</comment>
<evidence type="ECO:0000256" key="1">
    <source>
        <dbReference type="ARBA" id="ARBA00004323"/>
    </source>
</evidence>
<evidence type="ECO:0000256" key="6">
    <source>
        <dbReference type="ARBA" id="ARBA00022723"/>
    </source>
</evidence>
<dbReference type="GO" id="GO:0015012">
    <property type="term" value="P:heparan sulfate proteoglycan biosynthetic process"/>
    <property type="evidence" value="ECO:0007669"/>
    <property type="project" value="TreeGrafter"/>
</dbReference>
<evidence type="ECO:0000256" key="12">
    <source>
        <dbReference type="ARBA" id="ARBA00023157"/>
    </source>
</evidence>
<dbReference type="GO" id="GO:0016020">
    <property type="term" value="C:membrane"/>
    <property type="evidence" value="ECO:0007669"/>
    <property type="project" value="InterPro"/>
</dbReference>